<dbReference type="InterPro" id="IPR036179">
    <property type="entry name" value="Ig-like_dom_sf"/>
</dbReference>
<evidence type="ECO:0000313" key="3">
    <source>
        <dbReference type="EMBL" id="GBO99057.1"/>
    </source>
</evidence>
<dbReference type="PROSITE" id="PS50835">
    <property type="entry name" value="IG_LIKE"/>
    <property type="match status" value="2"/>
</dbReference>
<gene>
    <name evidence="3" type="primary">iHog</name>
    <name evidence="3" type="ORF">EVAR_73285_1</name>
</gene>
<keyword evidence="1" id="KW-0393">Immunoglobulin domain</keyword>
<dbReference type="PANTHER" id="PTHR10075">
    <property type="entry name" value="BASIGIN RELATED"/>
    <property type="match status" value="1"/>
</dbReference>
<comment type="caution">
    <text evidence="3">The sequence shown here is derived from an EMBL/GenBank/DDBJ whole genome shotgun (WGS) entry which is preliminary data.</text>
</comment>
<dbReference type="GO" id="GO:0007156">
    <property type="term" value="P:homophilic cell adhesion via plasma membrane adhesion molecules"/>
    <property type="evidence" value="ECO:0007669"/>
    <property type="project" value="TreeGrafter"/>
</dbReference>
<dbReference type="SUPFAM" id="SSF48726">
    <property type="entry name" value="Immunoglobulin"/>
    <property type="match status" value="2"/>
</dbReference>
<evidence type="ECO:0000259" key="2">
    <source>
        <dbReference type="PROSITE" id="PS50835"/>
    </source>
</evidence>
<feature type="non-terminal residue" evidence="3">
    <location>
        <position position="220"/>
    </location>
</feature>
<dbReference type="OrthoDB" id="438268at2759"/>
<dbReference type="EMBL" id="BGZK01009706">
    <property type="protein sequence ID" value="GBO99057.1"/>
    <property type="molecule type" value="Genomic_DNA"/>
</dbReference>
<dbReference type="GO" id="GO:0005886">
    <property type="term" value="C:plasma membrane"/>
    <property type="evidence" value="ECO:0007669"/>
    <property type="project" value="TreeGrafter"/>
</dbReference>
<dbReference type="GO" id="GO:0098632">
    <property type="term" value="F:cell-cell adhesion mediator activity"/>
    <property type="evidence" value="ECO:0007669"/>
    <property type="project" value="TreeGrafter"/>
</dbReference>
<accession>A0A4C1SCY5</accession>
<keyword evidence="4" id="KW-1185">Reference proteome</keyword>
<organism evidence="3 4">
    <name type="scientific">Eumeta variegata</name>
    <name type="common">Bagworm moth</name>
    <name type="synonym">Eumeta japonica</name>
    <dbReference type="NCBI Taxonomy" id="151549"/>
    <lineage>
        <taxon>Eukaryota</taxon>
        <taxon>Metazoa</taxon>
        <taxon>Ecdysozoa</taxon>
        <taxon>Arthropoda</taxon>
        <taxon>Hexapoda</taxon>
        <taxon>Insecta</taxon>
        <taxon>Pterygota</taxon>
        <taxon>Neoptera</taxon>
        <taxon>Endopterygota</taxon>
        <taxon>Lepidoptera</taxon>
        <taxon>Glossata</taxon>
        <taxon>Ditrysia</taxon>
        <taxon>Tineoidea</taxon>
        <taxon>Psychidae</taxon>
        <taxon>Oiketicinae</taxon>
        <taxon>Eumeta</taxon>
    </lineage>
</organism>
<dbReference type="PANTHER" id="PTHR10075:SF14">
    <property type="entry name" value="CELL ADHESION MOLECULE DSCAM2-RELATED"/>
    <property type="match status" value="1"/>
</dbReference>
<dbReference type="CDD" id="cd00096">
    <property type="entry name" value="Ig"/>
    <property type="match status" value="1"/>
</dbReference>
<dbReference type="InterPro" id="IPR013783">
    <property type="entry name" value="Ig-like_fold"/>
</dbReference>
<dbReference type="SMART" id="SM00408">
    <property type="entry name" value="IGc2"/>
    <property type="match status" value="2"/>
</dbReference>
<dbReference type="Pfam" id="PF13927">
    <property type="entry name" value="Ig_3"/>
    <property type="match status" value="2"/>
</dbReference>
<dbReference type="InterPro" id="IPR003598">
    <property type="entry name" value="Ig_sub2"/>
</dbReference>
<dbReference type="GO" id="GO:0070593">
    <property type="term" value="P:dendrite self-avoidance"/>
    <property type="evidence" value="ECO:0007669"/>
    <property type="project" value="TreeGrafter"/>
</dbReference>
<protein>
    <submittedName>
        <fullName evidence="3">Interference hedgehog</fullName>
    </submittedName>
</protein>
<name>A0A4C1SCY5_EUMVA</name>
<feature type="domain" description="Ig-like" evidence="2">
    <location>
        <begin position="136"/>
        <end position="220"/>
    </location>
</feature>
<dbReference type="STRING" id="151549.A0A4C1SCY5"/>
<dbReference type="InterPro" id="IPR003599">
    <property type="entry name" value="Ig_sub"/>
</dbReference>
<reference evidence="3 4" key="1">
    <citation type="journal article" date="2019" name="Commun. Biol.">
        <title>The bagworm genome reveals a unique fibroin gene that provides high tensile strength.</title>
        <authorList>
            <person name="Kono N."/>
            <person name="Nakamura H."/>
            <person name="Ohtoshi R."/>
            <person name="Tomita M."/>
            <person name="Numata K."/>
            <person name="Arakawa K."/>
        </authorList>
    </citation>
    <scope>NUCLEOTIDE SEQUENCE [LARGE SCALE GENOMIC DNA]</scope>
</reference>
<sequence>MQPSALGVHFERSPESAVAPKAMRWCLNVKQWRQIAWNGNFVILVIDLVMVANLNICHRRCGSVTSNPPAIWSFYRNGEKLPQTEMLPLNGALVLNTVTAKDSGNYTCSAMNPITGMEVKLPQRIDLRVDYTDRNPPYFLIPPVNQITARPGDTVVLECPGVGSPPPAAVWSSPNIMNINNNNRTRLLPYGLQITDVMPEDQGSYVCRLDNGIAPALVHT</sequence>
<proteinExistence type="predicted"/>
<feature type="domain" description="Ig-like" evidence="2">
    <location>
        <begin position="61"/>
        <end position="126"/>
    </location>
</feature>
<evidence type="ECO:0000313" key="4">
    <source>
        <dbReference type="Proteomes" id="UP000299102"/>
    </source>
</evidence>
<dbReference type="AlphaFoldDB" id="A0A4C1SCY5"/>
<dbReference type="Proteomes" id="UP000299102">
    <property type="component" value="Unassembled WGS sequence"/>
</dbReference>
<evidence type="ECO:0000256" key="1">
    <source>
        <dbReference type="ARBA" id="ARBA00023319"/>
    </source>
</evidence>
<dbReference type="Gene3D" id="2.60.40.10">
    <property type="entry name" value="Immunoglobulins"/>
    <property type="match status" value="2"/>
</dbReference>
<dbReference type="SMART" id="SM00409">
    <property type="entry name" value="IG"/>
    <property type="match status" value="2"/>
</dbReference>
<dbReference type="InterPro" id="IPR007110">
    <property type="entry name" value="Ig-like_dom"/>
</dbReference>
<dbReference type="GO" id="GO:0007411">
    <property type="term" value="P:axon guidance"/>
    <property type="evidence" value="ECO:0007669"/>
    <property type="project" value="TreeGrafter"/>
</dbReference>
<dbReference type="GO" id="GO:0030424">
    <property type="term" value="C:axon"/>
    <property type="evidence" value="ECO:0007669"/>
    <property type="project" value="TreeGrafter"/>
</dbReference>